<keyword evidence="2" id="KW-1185">Reference proteome</keyword>
<dbReference type="EMBL" id="BLXT01003870">
    <property type="protein sequence ID" value="GFO07521.1"/>
    <property type="molecule type" value="Genomic_DNA"/>
</dbReference>
<proteinExistence type="predicted"/>
<protein>
    <submittedName>
        <fullName evidence="1">Uncharacterized protein</fullName>
    </submittedName>
</protein>
<organism evidence="1 2">
    <name type="scientific">Plakobranchus ocellatus</name>
    <dbReference type="NCBI Taxonomy" id="259542"/>
    <lineage>
        <taxon>Eukaryota</taxon>
        <taxon>Metazoa</taxon>
        <taxon>Spiralia</taxon>
        <taxon>Lophotrochozoa</taxon>
        <taxon>Mollusca</taxon>
        <taxon>Gastropoda</taxon>
        <taxon>Heterobranchia</taxon>
        <taxon>Euthyneura</taxon>
        <taxon>Panpulmonata</taxon>
        <taxon>Sacoglossa</taxon>
        <taxon>Placobranchoidea</taxon>
        <taxon>Plakobranchidae</taxon>
        <taxon>Plakobranchus</taxon>
    </lineage>
</organism>
<accession>A0AAV4AGU8</accession>
<comment type="caution">
    <text evidence="1">The sequence shown here is derived from an EMBL/GenBank/DDBJ whole genome shotgun (WGS) entry which is preliminary data.</text>
</comment>
<sequence length="123" mass="14299">MTSEQREILLSFVGPLIQKQCFVRESIDEKQRLVVDPVLQSQLLLARPLRHQWTVALSSLTTVYMSGRCARQPFWELSVLINVTFVQMEKAPVPYDHYSSVNMNKMKKNMQKPENCMVKQSLI</sequence>
<evidence type="ECO:0000313" key="2">
    <source>
        <dbReference type="Proteomes" id="UP000735302"/>
    </source>
</evidence>
<dbReference type="Proteomes" id="UP000735302">
    <property type="component" value="Unassembled WGS sequence"/>
</dbReference>
<dbReference type="AlphaFoldDB" id="A0AAV4AGU8"/>
<evidence type="ECO:0000313" key="1">
    <source>
        <dbReference type="EMBL" id="GFO07521.1"/>
    </source>
</evidence>
<name>A0AAV4AGU8_9GAST</name>
<reference evidence="1 2" key="1">
    <citation type="journal article" date="2021" name="Elife">
        <title>Chloroplast acquisition without the gene transfer in kleptoplastic sea slugs, Plakobranchus ocellatus.</title>
        <authorList>
            <person name="Maeda T."/>
            <person name="Takahashi S."/>
            <person name="Yoshida T."/>
            <person name="Shimamura S."/>
            <person name="Takaki Y."/>
            <person name="Nagai Y."/>
            <person name="Toyoda A."/>
            <person name="Suzuki Y."/>
            <person name="Arimoto A."/>
            <person name="Ishii H."/>
            <person name="Satoh N."/>
            <person name="Nishiyama T."/>
            <person name="Hasebe M."/>
            <person name="Maruyama T."/>
            <person name="Minagawa J."/>
            <person name="Obokata J."/>
            <person name="Shigenobu S."/>
        </authorList>
    </citation>
    <scope>NUCLEOTIDE SEQUENCE [LARGE SCALE GENOMIC DNA]</scope>
</reference>
<gene>
    <name evidence="1" type="ORF">PoB_003402600</name>
</gene>